<dbReference type="EMBL" id="BDRX01000103">
    <property type="protein sequence ID" value="GBF97607.1"/>
    <property type="molecule type" value="Genomic_DNA"/>
</dbReference>
<accession>A0A2V0PJW8</accession>
<sequence>MQAADDLIFRLGPTHAGMDVPSALASITPLVDPSTGRPAVAGYHAAAAGAGSGRATPPAPGVVGGLGGPADTCGHRDQQHGVAAPAGAGGAAGRFAAFASSAHEAAVAALYAPPPCNPSAPPAGMRANGGGASSGGAGGGGPLRGSPFQQQPNDLPEATPAPLSDPGEALMLATYLRLVRETHGSEAAAAAAASSAVTLSDGSSAGLGLLGLHGGAAAAALRSLSRPSSRPSSRPASADAVGVHHASSLMPHGGGSGPVGGELPYAADLAAGHDGGAPGGGDELVSSMLGFIRDRKLATINPPQRRPNGDSSASSSSSGGNRSSTMKIWIQPSGPRRPGEGTEDEEQGILTAEEVPASGDVMLRITLLAAGFVIGPAGASVREIMRRTGADIKSWTEATSGAKHRRPARIFLIGGDRRSMAQAIYVVTAAVDRYKELCEGKYSGQAVPRVQRVLGVEFAYQPPPKSTVPYAASLKGTHVGLPSQRQQAPWPVWPGRGGPRPPGAPPGRPPPGGRGGGMPPLYPFGHQQPQYGSDQAAAAAAYAAMLSSGMMPQLHPAMAAAADPATAAALHAMAMAGGFGGAMLPPMAAPDDAFGGFAIPTSAAPLFPHFGGGAHDANAAAAAAAVAAAASFAASGAGGFGDYGGYGAQHLSGAAGGGQQAGGGYRPRAAGDALLDAAAAAAAATGLPVPIPGPPTELGAGRLAAAGSSAEFAPPPRTPPTAGRPTSAASAEGGANSGNGHPSTPRARAGNSHGGGGGNGFGGHHAQPVPAWARPRGPQVSAGPPSPLRPMFAHPASPAGPVPPLLGPMPLLGGIFPVMPGTLAFGPLPGMGAFSPMPVPPSPVRMLKSRAGVVPVVEVNGCTFFPTPPSPAAAPPPPVDAGAMGGGGAPSGGAGGSRGGLHPLQLLEDNPYLCQEAIGAPRSGFGGQRPPSHHHHHHHHGGHAARASPSAGYGYESDPPAPFDDASGGAGDYSPPPAQQAAGDVDSPHAAGGGSPFLPAADDDAPALAEQQAPSPAAALAAEHGDGAAAAYDAAEGGGDAAFDADVLKGRGDDQDQGPAGDAAAAQSRANAGAAMGAIPEEAPYPQQPPGGGSPPRAGTPSGGNATPRRAAGPGGGDAALRARLMSSDPMVSPGRLTLASKIKSARLTSSHRIAANVGAGAIPAGNNGGGARGAARQALDFGAEASAGAGAGGDGGSPAAGNHA</sequence>
<name>A0A2V0PJW8_9CHLO</name>
<dbReference type="InterPro" id="IPR004088">
    <property type="entry name" value="KH_dom_type_1"/>
</dbReference>
<feature type="compositionally biased region" description="Low complexity" evidence="2">
    <location>
        <begin position="1095"/>
        <end position="1112"/>
    </location>
</feature>
<reference evidence="4 5" key="1">
    <citation type="journal article" date="2018" name="Sci. Rep.">
        <title>Raphidocelis subcapitata (=Pseudokirchneriella subcapitata) provides an insight into genome evolution and environmental adaptations in the Sphaeropleales.</title>
        <authorList>
            <person name="Suzuki S."/>
            <person name="Yamaguchi H."/>
            <person name="Nakajima N."/>
            <person name="Kawachi M."/>
        </authorList>
    </citation>
    <scope>NUCLEOTIDE SEQUENCE [LARGE SCALE GENOMIC DNA]</scope>
    <source>
        <strain evidence="4 5">NIES-35</strain>
    </source>
</reference>
<feature type="compositionally biased region" description="Gly residues" evidence="2">
    <location>
        <begin position="752"/>
        <end position="763"/>
    </location>
</feature>
<dbReference type="GO" id="GO:0003723">
    <property type="term" value="F:RNA binding"/>
    <property type="evidence" value="ECO:0007669"/>
    <property type="project" value="UniProtKB-UniRule"/>
</dbReference>
<dbReference type="Proteomes" id="UP000247498">
    <property type="component" value="Unassembled WGS sequence"/>
</dbReference>
<proteinExistence type="predicted"/>
<feature type="region of interest" description="Disordered" evidence="2">
    <location>
        <begin position="1042"/>
        <end position="1134"/>
    </location>
</feature>
<feature type="region of interest" description="Disordered" evidence="2">
    <location>
        <begin position="1186"/>
        <end position="1205"/>
    </location>
</feature>
<feature type="compositionally biased region" description="Pro residues" evidence="2">
    <location>
        <begin position="868"/>
        <end position="879"/>
    </location>
</feature>
<evidence type="ECO:0000313" key="5">
    <source>
        <dbReference type="Proteomes" id="UP000247498"/>
    </source>
</evidence>
<keyword evidence="5" id="KW-1185">Reference proteome</keyword>
<evidence type="ECO:0000256" key="1">
    <source>
        <dbReference type="PROSITE-ProRule" id="PRU00117"/>
    </source>
</evidence>
<dbReference type="Pfam" id="PF00013">
    <property type="entry name" value="KH_1"/>
    <property type="match status" value="1"/>
</dbReference>
<feature type="compositionally biased region" description="Pro residues" evidence="2">
    <location>
        <begin position="499"/>
        <end position="512"/>
    </location>
</feature>
<dbReference type="SUPFAM" id="SSF54791">
    <property type="entry name" value="Eukaryotic type KH-domain (KH-domain type I)"/>
    <property type="match status" value="1"/>
</dbReference>
<dbReference type="OrthoDB" id="550454at2759"/>
<evidence type="ECO:0000259" key="3">
    <source>
        <dbReference type="Pfam" id="PF00013"/>
    </source>
</evidence>
<feature type="compositionally biased region" description="Low complexity" evidence="2">
    <location>
        <begin position="698"/>
        <end position="710"/>
    </location>
</feature>
<feature type="domain" description="K Homology" evidence="3">
    <location>
        <begin position="370"/>
        <end position="427"/>
    </location>
</feature>
<feature type="region of interest" description="Disordered" evidence="2">
    <location>
        <begin position="223"/>
        <end position="261"/>
    </location>
</feature>
<dbReference type="InParanoid" id="A0A2V0PJW8"/>
<feature type="compositionally biased region" description="Low complexity" evidence="2">
    <location>
        <begin position="223"/>
        <end position="240"/>
    </location>
</feature>
<evidence type="ECO:0000256" key="2">
    <source>
        <dbReference type="SAM" id="MobiDB-lite"/>
    </source>
</evidence>
<feature type="compositionally biased region" description="Low complexity" evidence="2">
    <location>
        <begin position="1006"/>
        <end position="1022"/>
    </location>
</feature>
<comment type="caution">
    <text evidence="4">The sequence shown here is derived from an EMBL/GenBank/DDBJ whole genome shotgun (WGS) entry which is preliminary data.</text>
</comment>
<feature type="region of interest" description="Disordered" evidence="2">
    <location>
        <begin position="479"/>
        <end position="527"/>
    </location>
</feature>
<gene>
    <name evidence="4" type="ORF">Rsub_10743</name>
</gene>
<protein>
    <recommendedName>
        <fullName evidence="3">K Homology domain-containing protein</fullName>
    </recommendedName>
</protein>
<dbReference type="PROSITE" id="PS50084">
    <property type="entry name" value="KH_TYPE_1"/>
    <property type="match status" value="1"/>
</dbReference>
<feature type="compositionally biased region" description="Gly residues" evidence="2">
    <location>
        <begin position="127"/>
        <end position="143"/>
    </location>
</feature>
<keyword evidence="1" id="KW-0694">RNA-binding</keyword>
<dbReference type="AlphaFoldDB" id="A0A2V0PJW8"/>
<feature type="region of interest" description="Disordered" evidence="2">
    <location>
        <begin position="918"/>
        <end position="1022"/>
    </location>
</feature>
<feature type="region of interest" description="Disordered" evidence="2">
    <location>
        <begin position="689"/>
        <end position="787"/>
    </location>
</feature>
<feature type="compositionally biased region" description="Gly residues" evidence="2">
    <location>
        <begin position="1190"/>
        <end position="1199"/>
    </location>
</feature>
<feature type="region of interest" description="Disordered" evidence="2">
    <location>
        <begin position="298"/>
        <end position="346"/>
    </location>
</feature>
<feature type="compositionally biased region" description="Low complexity" evidence="2">
    <location>
        <begin position="720"/>
        <end position="740"/>
    </location>
</feature>
<feature type="compositionally biased region" description="Low complexity" evidence="2">
    <location>
        <begin position="1057"/>
        <end position="1085"/>
    </location>
</feature>
<feature type="region of interest" description="Disordered" evidence="2">
    <location>
        <begin position="121"/>
        <end position="166"/>
    </location>
</feature>
<dbReference type="Gene3D" id="3.30.1370.10">
    <property type="entry name" value="K Homology domain, type 1"/>
    <property type="match status" value="1"/>
</dbReference>
<dbReference type="CDD" id="cd00105">
    <property type="entry name" value="KH-I"/>
    <property type="match status" value="1"/>
</dbReference>
<dbReference type="STRING" id="307507.A0A2V0PJW8"/>
<feature type="compositionally biased region" description="Low complexity" evidence="2">
    <location>
        <begin position="309"/>
        <end position="324"/>
    </location>
</feature>
<feature type="region of interest" description="Disordered" evidence="2">
    <location>
        <begin position="868"/>
        <end position="904"/>
    </location>
</feature>
<evidence type="ECO:0000313" key="4">
    <source>
        <dbReference type="EMBL" id="GBF97607.1"/>
    </source>
</evidence>
<feature type="compositionally biased region" description="Basic residues" evidence="2">
    <location>
        <begin position="931"/>
        <end position="943"/>
    </location>
</feature>
<dbReference type="InterPro" id="IPR036612">
    <property type="entry name" value="KH_dom_type_1_sf"/>
</dbReference>
<organism evidence="4 5">
    <name type="scientific">Raphidocelis subcapitata</name>
    <dbReference type="NCBI Taxonomy" id="307507"/>
    <lineage>
        <taxon>Eukaryota</taxon>
        <taxon>Viridiplantae</taxon>
        <taxon>Chlorophyta</taxon>
        <taxon>core chlorophytes</taxon>
        <taxon>Chlorophyceae</taxon>
        <taxon>CS clade</taxon>
        <taxon>Sphaeropleales</taxon>
        <taxon>Selenastraceae</taxon>
        <taxon>Raphidocelis</taxon>
    </lineage>
</organism>
<feature type="compositionally biased region" description="Gly residues" evidence="2">
    <location>
        <begin position="883"/>
        <end position="899"/>
    </location>
</feature>